<organism evidence="1 2">
    <name type="scientific">Brachionus plicatilis</name>
    <name type="common">Marine rotifer</name>
    <name type="synonym">Brachionus muelleri</name>
    <dbReference type="NCBI Taxonomy" id="10195"/>
    <lineage>
        <taxon>Eukaryota</taxon>
        <taxon>Metazoa</taxon>
        <taxon>Spiralia</taxon>
        <taxon>Gnathifera</taxon>
        <taxon>Rotifera</taxon>
        <taxon>Eurotatoria</taxon>
        <taxon>Monogononta</taxon>
        <taxon>Pseudotrocha</taxon>
        <taxon>Ploima</taxon>
        <taxon>Brachionidae</taxon>
        <taxon>Brachionus</taxon>
    </lineage>
</organism>
<evidence type="ECO:0000313" key="2">
    <source>
        <dbReference type="Proteomes" id="UP000276133"/>
    </source>
</evidence>
<dbReference type="EMBL" id="REGN01013983">
    <property type="protein sequence ID" value="RMZ93229.1"/>
    <property type="molecule type" value="Genomic_DNA"/>
</dbReference>
<proteinExistence type="predicted"/>
<evidence type="ECO:0000313" key="1">
    <source>
        <dbReference type="EMBL" id="RMZ93229.1"/>
    </source>
</evidence>
<dbReference type="Proteomes" id="UP000276133">
    <property type="component" value="Unassembled WGS sequence"/>
</dbReference>
<dbReference type="AlphaFoldDB" id="A0A3M7P2Q4"/>
<keyword evidence="2" id="KW-1185">Reference proteome</keyword>
<protein>
    <submittedName>
        <fullName evidence="1">Uncharacterized protein</fullName>
    </submittedName>
</protein>
<accession>A0A3M7P2Q4</accession>
<comment type="caution">
    <text evidence="1">The sequence shown here is derived from an EMBL/GenBank/DDBJ whole genome shotgun (WGS) entry which is preliminary data.</text>
</comment>
<sequence>MPYYSTMWHSKIKKDHPNVLFTLPEIYFKNCKNLHLFGPFGFYKILRDIKQYGLFSFQYRYLSRMLNFAFKILNFDDGRIDLKNKLIPNEAKRQRNELRNKVLLFEPDLYL</sequence>
<reference evidence="1 2" key="1">
    <citation type="journal article" date="2018" name="Sci. Rep.">
        <title>Genomic signatures of local adaptation to the degree of environmental predictability in rotifers.</title>
        <authorList>
            <person name="Franch-Gras L."/>
            <person name="Hahn C."/>
            <person name="Garcia-Roger E.M."/>
            <person name="Carmona M.J."/>
            <person name="Serra M."/>
            <person name="Gomez A."/>
        </authorList>
    </citation>
    <scope>NUCLEOTIDE SEQUENCE [LARGE SCALE GENOMIC DNA]</scope>
    <source>
        <strain evidence="1">HYR1</strain>
    </source>
</reference>
<gene>
    <name evidence="1" type="ORF">BpHYR1_011583</name>
</gene>
<name>A0A3M7P2Q4_BRAPC</name>